<gene>
    <name evidence="5" type="primary">LOC110985746</name>
</gene>
<feature type="transmembrane region" description="Helical" evidence="2">
    <location>
        <begin position="133"/>
        <end position="152"/>
    </location>
</feature>
<feature type="region of interest" description="Disordered" evidence="1">
    <location>
        <begin position="63"/>
        <end position="87"/>
    </location>
</feature>
<dbReference type="OMA" id="WAWYLAC"/>
<keyword evidence="2" id="KW-1133">Transmembrane helix</keyword>
<dbReference type="GeneID" id="110985746"/>
<dbReference type="PANTHER" id="PTHR11161">
    <property type="entry name" value="O-ACYLTRANSFERASE"/>
    <property type="match status" value="1"/>
</dbReference>
<dbReference type="KEGG" id="aplc:110985746"/>
<dbReference type="PANTHER" id="PTHR11161:SF0">
    <property type="entry name" value="O-ACYLTRANSFERASE LIKE PROTEIN"/>
    <property type="match status" value="1"/>
</dbReference>
<dbReference type="InterPro" id="IPR052728">
    <property type="entry name" value="O2_lipid_transport_reg"/>
</dbReference>
<feature type="transmembrane region" description="Helical" evidence="2">
    <location>
        <begin position="214"/>
        <end position="235"/>
    </location>
</feature>
<evidence type="ECO:0000313" key="5">
    <source>
        <dbReference type="RefSeq" id="XP_022102682.1"/>
    </source>
</evidence>
<feature type="transmembrane region" description="Helical" evidence="2">
    <location>
        <begin position="359"/>
        <end position="376"/>
    </location>
</feature>
<accession>A0A8B7ZCH4</accession>
<feature type="transmembrane region" description="Helical" evidence="2">
    <location>
        <begin position="435"/>
        <end position="451"/>
    </location>
</feature>
<protein>
    <submittedName>
        <fullName evidence="5">Nose resistant to fluoxetine protein 6-like</fullName>
    </submittedName>
</protein>
<dbReference type="Proteomes" id="UP000694845">
    <property type="component" value="Unplaced"/>
</dbReference>
<proteinExistence type="predicted"/>
<dbReference type="GO" id="GO:0016747">
    <property type="term" value="F:acyltransferase activity, transferring groups other than amino-acyl groups"/>
    <property type="evidence" value="ECO:0007669"/>
    <property type="project" value="InterPro"/>
</dbReference>
<evidence type="ECO:0000313" key="4">
    <source>
        <dbReference type="Proteomes" id="UP000694845"/>
    </source>
</evidence>
<dbReference type="OrthoDB" id="207378at2759"/>
<dbReference type="AlphaFoldDB" id="A0A8B7ZCH4"/>
<evidence type="ECO:0000256" key="2">
    <source>
        <dbReference type="SAM" id="Phobius"/>
    </source>
</evidence>
<feature type="transmembrane region" description="Helical" evidence="2">
    <location>
        <begin position="326"/>
        <end position="347"/>
    </location>
</feature>
<feature type="transmembrane region" description="Helical" evidence="2">
    <location>
        <begin position="172"/>
        <end position="194"/>
    </location>
</feature>
<keyword evidence="2" id="KW-0472">Membrane</keyword>
<dbReference type="InterPro" id="IPR002656">
    <property type="entry name" value="Acyl_transf_3_dom"/>
</dbReference>
<keyword evidence="4" id="KW-1185">Reference proteome</keyword>
<keyword evidence="2" id="KW-0812">Transmembrane</keyword>
<dbReference type="RefSeq" id="XP_022102682.1">
    <property type="nucleotide sequence ID" value="XM_022246990.1"/>
</dbReference>
<dbReference type="Pfam" id="PF01757">
    <property type="entry name" value="Acyl_transf_3"/>
    <property type="match status" value="1"/>
</dbReference>
<feature type="transmembrane region" description="Helical" evidence="2">
    <location>
        <begin position="288"/>
        <end position="305"/>
    </location>
</feature>
<feature type="transmembrane region" description="Helical" evidence="2">
    <location>
        <begin position="388"/>
        <end position="415"/>
    </location>
</feature>
<feature type="transmembrane region" description="Helical" evidence="2">
    <location>
        <begin position="463"/>
        <end position="485"/>
    </location>
</feature>
<sequence>MGTVYHVMSRRRKATNAKAEAILEKTKNKEAKQNHSFKEADIELQFSSNETASKVHHNKAFANEEGAVSETNDISSPANHTSGKEKVLHQKMKKSDLIDDIMIGFSSINNGSKIMNTEPMAGNLGALNGIRVISMWWIILGHTFSYALVGYYDNTRFIFDKVTLSFLFNGVINAYVAVDTFFFLSGLLLTYLTLKHLKKSSGRLNWFLFYLHRFIRLTPAYMVSIAIWASLAIHFGQGPAKKNFFEAAADACRKYWWTNLLYINNLYPFPGDIEFQCHSWAWYLANDMQFFIISPIIIYLLYNAYNNNTVVVYGSATVDIIYGKPYCRIPAYLVGMVFGYIFCQVQGKPFKMSKFLNLFLWFVSTAVGLAIVFGLYRGEGKDIPQYAAVLYTVFSRPAFVTAVGWVAFACVMGYGGPVNSLLSWGVWAPLSRLTYGAYLLHSTILYTIYTSSNAQYHFSYMQWVCMFLANMILAYGAAFLLSIGVEGPFMGLEKALLGGGVRGKKK</sequence>
<name>A0A8B7ZCH4_ACAPL</name>
<feature type="compositionally biased region" description="Polar residues" evidence="1">
    <location>
        <begin position="69"/>
        <end position="81"/>
    </location>
</feature>
<evidence type="ECO:0000259" key="3">
    <source>
        <dbReference type="Pfam" id="PF01757"/>
    </source>
</evidence>
<feature type="domain" description="Acyltransferase 3" evidence="3">
    <location>
        <begin position="126"/>
        <end position="476"/>
    </location>
</feature>
<organism evidence="4 5">
    <name type="scientific">Acanthaster planci</name>
    <name type="common">Crown-of-thorns starfish</name>
    <dbReference type="NCBI Taxonomy" id="133434"/>
    <lineage>
        <taxon>Eukaryota</taxon>
        <taxon>Metazoa</taxon>
        <taxon>Echinodermata</taxon>
        <taxon>Eleutherozoa</taxon>
        <taxon>Asterozoa</taxon>
        <taxon>Asteroidea</taxon>
        <taxon>Valvatacea</taxon>
        <taxon>Valvatida</taxon>
        <taxon>Acanthasteridae</taxon>
        <taxon>Acanthaster</taxon>
    </lineage>
</organism>
<evidence type="ECO:0000256" key="1">
    <source>
        <dbReference type="SAM" id="MobiDB-lite"/>
    </source>
</evidence>
<reference evidence="5" key="1">
    <citation type="submission" date="2025-08" db="UniProtKB">
        <authorList>
            <consortium name="RefSeq"/>
        </authorList>
    </citation>
    <scope>IDENTIFICATION</scope>
</reference>